<name>A0A1H9UQ16_9FIRM</name>
<sequence length="238" mass="27612">MNKHVLLTYYEKYLRDIRGLSDSSVGHYTQALRRISKMLVDREKVEETIYEIQNIGELEVIKAYLFNDPEFIELNTKGHQMYSSGLNNYLRFAYGEDFANAGNNKIQLLDIELPVPDKKVREISAHTRFSIIKLQSIESAGYRCEFDDSHVTFTAKSTGHPYMEGHHAVPMKYQDKFEHSLDVYANVVCLCPICHRLLHYGVESEKENVVNKIYHDRVDRLASSGIKISRNDFMRIVV</sequence>
<protein>
    <submittedName>
        <fullName evidence="1">5-methylcytosine-specific restriction enzyme A</fullName>
    </submittedName>
</protein>
<evidence type="ECO:0000313" key="2">
    <source>
        <dbReference type="Proteomes" id="UP000182471"/>
    </source>
</evidence>
<dbReference type="EMBL" id="FOGW01000034">
    <property type="protein sequence ID" value="SES11103.1"/>
    <property type="molecule type" value="Genomic_DNA"/>
</dbReference>
<dbReference type="Proteomes" id="UP000182471">
    <property type="component" value="Unassembled WGS sequence"/>
</dbReference>
<accession>A0A1H9UQ16</accession>
<reference evidence="2" key="1">
    <citation type="submission" date="2016-10" db="EMBL/GenBank/DDBJ databases">
        <authorList>
            <person name="Varghese N."/>
            <person name="Submissions S."/>
        </authorList>
    </citation>
    <scope>NUCLEOTIDE SEQUENCE [LARGE SCALE GENOMIC DNA]</scope>
    <source>
        <strain evidence="2">S1b</strain>
    </source>
</reference>
<organism evidence="1 2">
    <name type="scientific">Lachnobacterium bovis</name>
    <dbReference type="NCBI Taxonomy" id="140626"/>
    <lineage>
        <taxon>Bacteria</taxon>
        <taxon>Bacillati</taxon>
        <taxon>Bacillota</taxon>
        <taxon>Clostridia</taxon>
        <taxon>Lachnospirales</taxon>
        <taxon>Lachnospiraceae</taxon>
        <taxon>Lachnobacterium</taxon>
    </lineage>
</organism>
<evidence type="ECO:0000313" key="1">
    <source>
        <dbReference type="EMBL" id="SES11103.1"/>
    </source>
</evidence>
<dbReference type="RefSeq" id="WP_074730965.1">
    <property type="nucleotide sequence ID" value="NZ_FOGW01000034.1"/>
</dbReference>
<keyword evidence="2" id="KW-1185">Reference proteome</keyword>
<dbReference type="AlphaFoldDB" id="A0A1H9UQ16"/>
<gene>
    <name evidence="1" type="ORF">SAMN02910429_02199</name>
</gene>
<proteinExistence type="predicted"/>